<dbReference type="InterPro" id="IPR008538">
    <property type="entry name" value="Uma2"/>
</dbReference>
<dbReference type="InterPro" id="IPR012296">
    <property type="entry name" value="Nuclease_put_TT1808"/>
</dbReference>
<dbReference type="EMBL" id="BAABFA010000010">
    <property type="protein sequence ID" value="GAA4464869.1"/>
    <property type="molecule type" value="Genomic_DNA"/>
</dbReference>
<reference evidence="3" key="1">
    <citation type="journal article" date="2019" name="Int. J. Syst. Evol. Microbiol.">
        <title>The Global Catalogue of Microorganisms (GCM) 10K type strain sequencing project: providing services to taxonomists for standard genome sequencing and annotation.</title>
        <authorList>
            <consortium name="The Broad Institute Genomics Platform"/>
            <consortium name="The Broad Institute Genome Sequencing Center for Infectious Disease"/>
            <person name="Wu L."/>
            <person name="Ma J."/>
        </authorList>
    </citation>
    <scope>NUCLEOTIDE SEQUENCE [LARGE SCALE GENOMIC DNA]</scope>
    <source>
        <strain evidence="3">JCM 32105</strain>
    </source>
</reference>
<evidence type="ECO:0000313" key="2">
    <source>
        <dbReference type="EMBL" id="GAA4464869.1"/>
    </source>
</evidence>
<dbReference type="RefSeq" id="WP_345081281.1">
    <property type="nucleotide sequence ID" value="NZ_BAABFA010000010.1"/>
</dbReference>
<keyword evidence="2" id="KW-0540">Nuclease</keyword>
<dbReference type="InterPro" id="IPR011335">
    <property type="entry name" value="Restrct_endonuc-II-like"/>
</dbReference>
<sequence>MLLADLDLNKTYTYADYFKWKLEERVELIRGRIFRMSPAPNRKHQQLTGDIFFAIRNFLKEDRCKVYVAPFDVRIPRRSKDDKDILTVLQPDICVICDPAKLDDRGCIGAPDLVVEVLSPGNNAKELKNKYEVYEESGVREYWVVSPQDQTLIIYTLTNGSYRASRLMVAGDIARSEALDGFSLDLTVLFEGLT</sequence>
<comment type="caution">
    <text evidence="2">The sequence shown here is derived from an EMBL/GenBank/DDBJ whole genome shotgun (WGS) entry which is preliminary data.</text>
</comment>
<dbReference type="Gene3D" id="3.90.1570.10">
    <property type="entry name" value="tt1808, chain A"/>
    <property type="match status" value="1"/>
</dbReference>
<evidence type="ECO:0000259" key="1">
    <source>
        <dbReference type="Pfam" id="PF05685"/>
    </source>
</evidence>
<dbReference type="PANTHER" id="PTHR34107">
    <property type="entry name" value="SLL0198 PROTEIN-RELATED"/>
    <property type="match status" value="1"/>
</dbReference>
<dbReference type="CDD" id="cd06260">
    <property type="entry name" value="DUF820-like"/>
    <property type="match status" value="1"/>
</dbReference>
<keyword evidence="2" id="KW-0255">Endonuclease</keyword>
<accession>A0ABP8NCA4</accession>
<dbReference type="PANTHER" id="PTHR34107:SF4">
    <property type="entry name" value="SLL1222 PROTEIN"/>
    <property type="match status" value="1"/>
</dbReference>
<proteinExistence type="predicted"/>
<name>A0ABP8NCA4_9BACT</name>
<organism evidence="2 3">
    <name type="scientific">Nemorincola caseinilytica</name>
    <dbReference type="NCBI Taxonomy" id="2054315"/>
    <lineage>
        <taxon>Bacteria</taxon>
        <taxon>Pseudomonadati</taxon>
        <taxon>Bacteroidota</taxon>
        <taxon>Chitinophagia</taxon>
        <taxon>Chitinophagales</taxon>
        <taxon>Chitinophagaceae</taxon>
        <taxon>Nemorincola</taxon>
    </lineage>
</organism>
<dbReference type="GO" id="GO:0004519">
    <property type="term" value="F:endonuclease activity"/>
    <property type="evidence" value="ECO:0007669"/>
    <property type="project" value="UniProtKB-KW"/>
</dbReference>
<dbReference type="Pfam" id="PF05685">
    <property type="entry name" value="Uma2"/>
    <property type="match status" value="1"/>
</dbReference>
<protein>
    <submittedName>
        <fullName evidence="2">Uma2 family endonuclease</fullName>
    </submittedName>
</protein>
<evidence type="ECO:0000313" key="3">
    <source>
        <dbReference type="Proteomes" id="UP001500067"/>
    </source>
</evidence>
<keyword evidence="3" id="KW-1185">Reference proteome</keyword>
<dbReference type="Proteomes" id="UP001500067">
    <property type="component" value="Unassembled WGS sequence"/>
</dbReference>
<gene>
    <name evidence="2" type="ORF">GCM10023093_16090</name>
</gene>
<keyword evidence="2" id="KW-0378">Hydrolase</keyword>
<dbReference type="SUPFAM" id="SSF52980">
    <property type="entry name" value="Restriction endonuclease-like"/>
    <property type="match status" value="1"/>
</dbReference>
<feature type="domain" description="Putative restriction endonuclease" evidence="1">
    <location>
        <begin position="16"/>
        <end position="186"/>
    </location>
</feature>